<evidence type="ECO:0000256" key="12">
    <source>
        <dbReference type="ARBA" id="ARBA00079519"/>
    </source>
</evidence>
<organism evidence="17 18">
    <name type="scientific">Carlito syrichta</name>
    <name type="common">Philippine tarsier</name>
    <name type="synonym">Tarsius syrichta</name>
    <dbReference type="NCBI Taxonomy" id="1868482"/>
    <lineage>
        <taxon>Eukaryota</taxon>
        <taxon>Metazoa</taxon>
        <taxon>Chordata</taxon>
        <taxon>Craniata</taxon>
        <taxon>Vertebrata</taxon>
        <taxon>Euteleostomi</taxon>
        <taxon>Mammalia</taxon>
        <taxon>Eutheria</taxon>
        <taxon>Euarchontoglires</taxon>
        <taxon>Primates</taxon>
        <taxon>Haplorrhini</taxon>
        <taxon>Tarsiiformes</taxon>
        <taxon>Tarsiidae</taxon>
        <taxon>Carlito</taxon>
    </lineage>
</organism>
<dbReference type="GO" id="GO:0000922">
    <property type="term" value="C:spindle pole"/>
    <property type="evidence" value="ECO:0007669"/>
    <property type="project" value="UniProtKB-SubCell"/>
</dbReference>
<evidence type="ECO:0000256" key="2">
    <source>
        <dbReference type="ARBA" id="ARBA00004173"/>
    </source>
</evidence>
<accession>A0A3Q0E7V9</accession>
<reference evidence="18" key="1">
    <citation type="submission" date="2025-08" db="UniProtKB">
        <authorList>
            <consortium name="RefSeq"/>
        </authorList>
    </citation>
    <scope>IDENTIFICATION</scope>
</reference>
<dbReference type="GO" id="GO:0005739">
    <property type="term" value="C:mitochondrion"/>
    <property type="evidence" value="ECO:0007669"/>
    <property type="project" value="UniProtKB-SubCell"/>
</dbReference>
<dbReference type="Pfam" id="PF20408">
    <property type="entry name" value="Abhydrolase_11"/>
    <property type="match status" value="1"/>
</dbReference>
<evidence type="ECO:0000313" key="17">
    <source>
        <dbReference type="Proteomes" id="UP000189704"/>
    </source>
</evidence>
<evidence type="ECO:0000256" key="3">
    <source>
        <dbReference type="ARBA" id="ARBA00004647"/>
    </source>
</evidence>
<dbReference type="SUPFAM" id="SSF53474">
    <property type="entry name" value="alpha/beta-Hydrolases"/>
    <property type="match status" value="1"/>
</dbReference>
<evidence type="ECO:0000256" key="4">
    <source>
        <dbReference type="ARBA" id="ARBA00022490"/>
    </source>
</evidence>
<feature type="compositionally biased region" description="Low complexity" evidence="14">
    <location>
        <begin position="797"/>
        <end position="809"/>
    </location>
</feature>
<keyword evidence="6" id="KW-0156">Chromatin regulator</keyword>
<keyword evidence="7" id="KW-0496">Mitochondrion</keyword>
<dbReference type="Pfam" id="PF23154">
    <property type="entry name" value="KANSL3_1st"/>
    <property type="match status" value="1"/>
</dbReference>
<keyword evidence="8" id="KW-0206">Cytoskeleton</keyword>
<evidence type="ECO:0000256" key="13">
    <source>
        <dbReference type="ARBA" id="ARBA00093543"/>
    </source>
</evidence>
<comment type="subcellular location">
    <subcellularLocation>
        <location evidence="3">Cytoplasm</location>
        <location evidence="3">Cytoskeleton</location>
        <location evidence="3">Spindle pole</location>
    </subcellularLocation>
    <subcellularLocation>
        <location evidence="2">Mitochondrion</location>
    </subcellularLocation>
    <subcellularLocation>
        <location evidence="1">Nucleus</location>
    </subcellularLocation>
</comment>
<evidence type="ECO:0000256" key="8">
    <source>
        <dbReference type="ARBA" id="ARBA00023212"/>
    </source>
</evidence>
<dbReference type="AlphaFoldDB" id="A0A3Q0E7V9"/>
<dbReference type="InterPro" id="IPR026555">
    <property type="entry name" value="NSL3/Tex30"/>
</dbReference>
<dbReference type="GO" id="GO:0045944">
    <property type="term" value="P:positive regulation of transcription by RNA polymerase II"/>
    <property type="evidence" value="ECO:0007669"/>
    <property type="project" value="TreeGrafter"/>
</dbReference>
<dbReference type="RefSeq" id="XP_021570093.1">
    <property type="nucleotide sequence ID" value="XM_021714418.1"/>
</dbReference>
<feature type="region of interest" description="Disordered" evidence="14">
    <location>
        <begin position="1"/>
        <end position="32"/>
    </location>
</feature>
<evidence type="ECO:0000256" key="7">
    <source>
        <dbReference type="ARBA" id="ARBA00023128"/>
    </source>
</evidence>
<dbReference type="FunFam" id="3.40.50.1820:FF:000032">
    <property type="entry name" value="KAT8 regulatory NSL complex subunit 3 isoform X2"/>
    <property type="match status" value="1"/>
</dbReference>
<feature type="compositionally biased region" description="Basic and acidic residues" evidence="14">
    <location>
        <begin position="383"/>
        <end position="419"/>
    </location>
</feature>
<dbReference type="PANTHER" id="PTHR13136:SF16">
    <property type="entry name" value="KAT8 REGULATORY NSL COMPLEX SUBUNIT 3"/>
    <property type="match status" value="1"/>
</dbReference>
<dbReference type="InterPro" id="IPR056519">
    <property type="entry name" value="KANSL3_1st"/>
</dbReference>
<evidence type="ECO:0000259" key="16">
    <source>
        <dbReference type="Pfam" id="PF23154"/>
    </source>
</evidence>
<evidence type="ECO:0000256" key="11">
    <source>
        <dbReference type="ARBA" id="ARBA00077273"/>
    </source>
</evidence>
<keyword evidence="4" id="KW-0963">Cytoplasm</keyword>
<evidence type="ECO:0000313" key="18">
    <source>
        <dbReference type="RefSeq" id="XP_021570093.1"/>
    </source>
</evidence>
<evidence type="ECO:0000256" key="5">
    <source>
        <dbReference type="ARBA" id="ARBA00022701"/>
    </source>
</evidence>
<evidence type="ECO:0000256" key="1">
    <source>
        <dbReference type="ARBA" id="ARBA00004123"/>
    </source>
</evidence>
<feature type="domain" description="KANSL3 helical" evidence="16">
    <location>
        <begin position="82"/>
        <end position="143"/>
    </location>
</feature>
<evidence type="ECO:0000256" key="6">
    <source>
        <dbReference type="ARBA" id="ARBA00022853"/>
    </source>
</evidence>
<dbReference type="InterPro" id="IPR029058">
    <property type="entry name" value="AB_hydrolase_fold"/>
</dbReference>
<dbReference type="GO" id="GO:0006325">
    <property type="term" value="P:chromatin organization"/>
    <property type="evidence" value="ECO:0007669"/>
    <property type="project" value="UniProtKB-KW"/>
</dbReference>
<dbReference type="GeneID" id="103264325"/>
<keyword evidence="17" id="KW-1185">Reference proteome</keyword>
<evidence type="ECO:0000256" key="10">
    <source>
        <dbReference type="ARBA" id="ARBA00068104"/>
    </source>
</evidence>
<feature type="compositionally biased region" description="Low complexity" evidence="14">
    <location>
        <begin position="420"/>
        <end position="458"/>
    </location>
</feature>
<proteinExistence type="predicted"/>
<protein>
    <recommendedName>
        <fullName evidence="10">KAT8 regulatory NSL complex subunit 3</fullName>
    </recommendedName>
    <alternativeName>
        <fullName evidence="11">NSL complex protein NSL3</fullName>
    </alternativeName>
    <alternativeName>
        <fullName evidence="12">Non-specific lethal 3 homolog</fullName>
    </alternativeName>
</protein>
<feature type="compositionally biased region" description="Polar residues" evidence="14">
    <location>
        <begin position="18"/>
        <end position="32"/>
    </location>
</feature>
<feature type="region of interest" description="Disordered" evidence="14">
    <location>
        <begin position="524"/>
        <end position="586"/>
    </location>
</feature>
<dbReference type="GO" id="GO:0005634">
    <property type="term" value="C:nucleus"/>
    <property type="evidence" value="ECO:0007669"/>
    <property type="project" value="UniProtKB-SubCell"/>
</dbReference>
<evidence type="ECO:0000259" key="15">
    <source>
        <dbReference type="Pfam" id="PF20408"/>
    </source>
</evidence>
<evidence type="ECO:0000256" key="14">
    <source>
        <dbReference type="SAM" id="MobiDB-lite"/>
    </source>
</evidence>
<comment type="subunit">
    <text evidence="13">Component of the NSL complex at least composed of KAT8/MOF, KANSL1, KANSL2, KANSL3, MCRS1, PHF20, OGT1/OGT, WDR5 and HCFC1.</text>
</comment>
<dbReference type="PANTHER" id="PTHR13136">
    <property type="entry name" value="TESTIS DEVELOPMENT PROTEIN PRTD"/>
    <property type="match status" value="1"/>
</dbReference>
<gene>
    <name evidence="18" type="primary">KANSL3</name>
</gene>
<sequence>MSSLPGRMQMPLPHQRTGRSMSTGLAGQWPRTSYSTRSSKPCNLTGLPAWPMKGWSSCFITSTYILQACNEPVLRRVAVDKCARRVRQALASVSWDTKLIQWLHTTLVETLSLPMLAAYLDALQTLKGKIPTLIDRMLVSSNTKTGAAGAEALSLLLKRPWDPAVGVLSHNKPSKLPGSPLILIASSGPSSSVFPTSRRHRFWQSQLSCLGKVIPVATHLLNNGSGVGVLQCLEHMMGAVRSKVLEIHNHFPHKPIILIGWNTGALVACHVSVMEYVTAVVCLGFPLLTVDGPRGDVDDPLLDMKTPVLFVIGQNSLQCHPEAMEDFREKIRAENSLVVVGGADDNLRISKAKKKSEGLTQSMVDRCIQDEIVDFLTGVLTRTEGHVGSDPRDQDAEKKKKPRDTARRDLTFEVPERGSRPASPAAKLPASPSGSEDLSSVSSSPTSSPKTKVTTVTSAQKSSQIGSSQLLKRHVQRTEAVLTHKQAQAQFAAFLKQNMLVRKALPPGASSCLFVPISSEPTEEAEKEDLRVQLKRHHPSSPLPGSKTSKRPKIKVSLISQGDAAGGPCAPSQGGAPEAAGGKPITMTLGQASAGAKELTGLLTAKSSTSEGGVSASPTPSVVSSSTVPSALHTLQSRLVATSPGSSLPGATSASSLLQGLSFSLQDISSKTSGLPSNPSPGPVPQATSVKLPTPMQSLGAITTGTSTIVRTIPVATTLSSLGATPGGKPTAIHQLLTNGGLAKLASSLPGLAQISNQASGLKVPTTITLTLRGQPSRITTLSPMGSGAAPTEEPTSQLLPSSSQVSLPGKTEENMGFSTGKFGAQLADWRLCPCTGLAGRLDSNLDSRVCGFVTLSES</sequence>
<dbReference type="Gene3D" id="3.40.50.1820">
    <property type="entry name" value="alpha/beta hydrolase"/>
    <property type="match status" value="1"/>
</dbReference>
<dbReference type="GO" id="GO:0005874">
    <property type="term" value="C:microtubule"/>
    <property type="evidence" value="ECO:0007669"/>
    <property type="project" value="UniProtKB-KW"/>
</dbReference>
<feature type="compositionally biased region" description="Polar residues" evidence="14">
    <location>
        <begin position="459"/>
        <end position="470"/>
    </location>
</feature>
<feature type="region of interest" description="Disordered" evidence="14">
    <location>
        <begin position="778"/>
        <end position="814"/>
    </location>
</feature>
<dbReference type="GO" id="GO:0044545">
    <property type="term" value="C:NSL complex"/>
    <property type="evidence" value="ECO:0007669"/>
    <property type="project" value="TreeGrafter"/>
</dbReference>
<name>A0A3Q0E7V9_CARSF</name>
<keyword evidence="5" id="KW-0493">Microtubule</keyword>
<keyword evidence="9" id="KW-0539">Nucleus</keyword>
<feature type="region of interest" description="Disordered" evidence="14">
    <location>
        <begin position="383"/>
        <end position="471"/>
    </location>
</feature>
<feature type="domain" description="KANL3/Tex30 alpha/beta hydrolase-like" evidence="15">
    <location>
        <begin position="242"/>
        <end position="359"/>
    </location>
</feature>
<evidence type="ECO:0000256" key="9">
    <source>
        <dbReference type="ARBA" id="ARBA00023242"/>
    </source>
</evidence>
<dbReference type="CTD" id="55683"/>
<dbReference type="Proteomes" id="UP000189704">
    <property type="component" value="Unplaced"/>
</dbReference>
<feature type="region of interest" description="Disordered" evidence="14">
    <location>
        <begin position="669"/>
        <end position="688"/>
    </location>
</feature>
<dbReference type="InterPro" id="IPR046879">
    <property type="entry name" value="KANL3/Tex30_Abhydrolase"/>
</dbReference>